<keyword evidence="6" id="KW-0560">Oxidoreductase</keyword>
<comment type="caution">
    <text evidence="8">The sequence shown here is derived from an EMBL/GenBank/DDBJ whole genome shotgun (WGS) entry which is preliminary data.</text>
</comment>
<comment type="cofactor">
    <cofactor evidence="1 7">
        <name>heme</name>
        <dbReference type="ChEBI" id="CHEBI:30413"/>
    </cofactor>
</comment>
<organism evidence="8 9">
    <name type="scientific">Lomentospora prolificans</name>
    <dbReference type="NCBI Taxonomy" id="41688"/>
    <lineage>
        <taxon>Eukaryota</taxon>
        <taxon>Fungi</taxon>
        <taxon>Dikarya</taxon>
        <taxon>Ascomycota</taxon>
        <taxon>Pezizomycotina</taxon>
        <taxon>Sordariomycetes</taxon>
        <taxon>Hypocreomycetidae</taxon>
        <taxon>Microascales</taxon>
        <taxon>Microascaceae</taxon>
        <taxon>Lomentospora</taxon>
    </lineage>
</organism>
<evidence type="ECO:0000256" key="4">
    <source>
        <dbReference type="ARBA" id="ARBA00022723"/>
    </source>
</evidence>
<evidence type="ECO:0000313" key="9">
    <source>
        <dbReference type="Proteomes" id="UP000233524"/>
    </source>
</evidence>
<dbReference type="InterPro" id="IPR036396">
    <property type="entry name" value="Cyt_P450_sf"/>
</dbReference>
<dbReference type="AlphaFoldDB" id="A0A2N3NF55"/>
<accession>A0A2N3NF55</accession>
<dbReference type="SUPFAM" id="SSF48264">
    <property type="entry name" value="Cytochrome P450"/>
    <property type="match status" value="1"/>
</dbReference>
<dbReference type="PANTHER" id="PTHR24304:SF2">
    <property type="entry name" value="24-HYDROXYCHOLESTEROL 7-ALPHA-HYDROXYLASE"/>
    <property type="match status" value="1"/>
</dbReference>
<dbReference type="GO" id="GO:0016705">
    <property type="term" value="F:oxidoreductase activity, acting on paired donors, with incorporation or reduction of molecular oxygen"/>
    <property type="evidence" value="ECO:0007669"/>
    <property type="project" value="InterPro"/>
</dbReference>
<evidence type="ECO:0000256" key="2">
    <source>
        <dbReference type="ARBA" id="ARBA00010617"/>
    </source>
</evidence>
<keyword evidence="6" id="KW-0503">Monooxygenase</keyword>
<dbReference type="InterPro" id="IPR001128">
    <property type="entry name" value="Cyt_P450"/>
</dbReference>
<dbReference type="OrthoDB" id="1055148at2759"/>
<dbReference type="EMBL" id="NLAX01000008">
    <property type="protein sequence ID" value="PKS11027.1"/>
    <property type="molecule type" value="Genomic_DNA"/>
</dbReference>
<gene>
    <name evidence="8" type="ORF">jhhlp_002787</name>
</gene>
<dbReference type="InterPro" id="IPR050529">
    <property type="entry name" value="CYP450_sterol_14alpha_dmase"/>
</dbReference>
<name>A0A2N3NF55_9PEZI</name>
<feature type="binding site" description="axial binding residue" evidence="7">
    <location>
        <position position="485"/>
    </location>
    <ligand>
        <name>heme</name>
        <dbReference type="ChEBI" id="CHEBI:30413"/>
    </ligand>
    <ligandPart>
        <name>Fe</name>
        <dbReference type="ChEBI" id="CHEBI:18248"/>
    </ligandPart>
</feature>
<dbReference type="Proteomes" id="UP000233524">
    <property type="component" value="Unassembled WGS sequence"/>
</dbReference>
<proteinExistence type="inferred from homology"/>
<dbReference type="GO" id="GO:0020037">
    <property type="term" value="F:heme binding"/>
    <property type="evidence" value="ECO:0007669"/>
    <property type="project" value="InterPro"/>
</dbReference>
<dbReference type="CDD" id="cd00302">
    <property type="entry name" value="cytochrome_P450"/>
    <property type="match status" value="1"/>
</dbReference>
<dbReference type="Gene3D" id="1.10.630.10">
    <property type="entry name" value="Cytochrome P450"/>
    <property type="match status" value="2"/>
</dbReference>
<sequence>MLSLSDLLTTVSSPSTWPTSIWVLALTATAYAGASWANRPSFPRKAPPVFEAWPIVGALRFFSDRKAFLEEVAAKSHSGQASFYYGKLRIIGLSGEDGRRTFFDSKDLEMEGGYSTLFNAAPEISTDERVKIGSKIRKSLAKFMRKENLVALTPQLVADARQTMTTLASRPSQTVDPFDDLYKLVYQLTMRTVGCTEIAGDAKLLAETLAIFESIDGASAGSKLLVPSWMTTPSHVRRLWAGTKMYLLFKRIIDQRARDGVRREDALQVLIDQGWDVTDIIAVSGLSEGGLHLHHTRWKLNTTTLQMEVETQKTSAEDPTQQIVIAALFAGQVNSGFNAAWLLCYLGQNPRWRTLVREEVDGVIERHRVSADQSPADVLSSLTFDEWDVEFPVIDVALRETIRHTIVGCGFRQNTSGKDVVIGESGEVVPDGAFAVYLFDDTQMNPHIYKDPEVWDPDRFLEGREEDKKLDAHGYIGWGSGRHPCFSQQFAKLEMAVMISMFVAYFDYHLVDQQGKPTVTTPDMMDRSQHQVHRPTKPIFVKYEPRK</sequence>
<keyword evidence="3 7" id="KW-0349">Heme</keyword>
<dbReference type="GO" id="GO:0005506">
    <property type="term" value="F:iron ion binding"/>
    <property type="evidence" value="ECO:0007669"/>
    <property type="project" value="InterPro"/>
</dbReference>
<evidence type="ECO:0000256" key="3">
    <source>
        <dbReference type="ARBA" id="ARBA00022617"/>
    </source>
</evidence>
<evidence type="ECO:0000256" key="5">
    <source>
        <dbReference type="ARBA" id="ARBA00023004"/>
    </source>
</evidence>
<dbReference type="PRINTS" id="PR00465">
    <property type="entry name" value="EP450IV"/>
</dbReference>
<dbReference type="PANTHER" id="PTHR24304">
    <property type="entry name" value="CYTOCHROME P450 FAMILY 7"/>
    <property type="match status" value="1"/>
</dbReference>
<evidence type="ECO:0000256" key="1">
    <source>
        <dbReference type="ARBA" id="ARBA00001971"/>
    </source>
</evidence>
<keyword evidence="9" id="KW-1185">Reference proteome</keyword>
<dbReference type="VEuPathDB" id="FungiDB:jhhlp_002787"/>
<evidence type="ECO:0008006" key="10">
    <source>
        <dbReference type="Google" id="ProtNLM"/>
    </source>
</evidence>
<keyword evidence="4 7" id="KW-0479">Metal-binding</keyword>
<evidence type="ECO:0000313" key="8">
    <source>
        <dbReference type="EMBL" id="PKS11027.1"/>
    </source>
</evidence>
<dbReference type="InParanoid" id="A0A2N3NF55"/>
<evidence type="ECO:0000256" key="6">
    <source>
        <dbReference type="ARBA" id="ARBA00023033"/>
    </source>
</evidence>
<comment type="similarity">
    <text evidence="2">Belongs to the cytochrome P450 family.</text>
</comment>
<dbReference type="STRING" id="41688.A0A2N3NF55"/>
<dbReference type="GO" id="GO:0004497">
    <property type="term" value="F:monooxygenase activity"/>
    <property type="evidence" value="ECO:0007669"/>
    <property type="project" value="UniProtKB-KW"/>
</dbReference>
<dbReference type="Pfam" id="PF00067">
    <property type="entry name" value="p450"/>
    <property type="match status" value="1"/>
</dbReference>
<protein>
    <recommendedName>
        <fullName evidence="10">Cytochrome P450</fullName>
    </recommendedName>
</protein>
<evidence type="ECO:0000256" key="7">
    <source>
        <dbReference type="PIRSR" id="PIRSR602403-1"/>
    </source>
</evidence>
<dbReference type="InterPro" id="IPR002403">
    <property type="entry name" value="Cyt_P450_E_grp-IV"/>
</dbReference>
<reference evidence="8 9" key="1">
    <citation type="journal article" date="2017" name="G3 (Bethesda)">
        <title>First Draft Genome Sequence of the Pathogenic Fungus Lomentospora prolificans (Formerly Scedosporium prolificans).</title>
        <authorList>
            <person name="Luo R."/>
            <person name="Zimin A."/>
            <person name="Workman R."/>
            <person name="Fan Y."/>
            <person name="Pertea G."/>
            <person name="Grossman N."/>
            <person name="Wear M.P."/>
            <person name="Jia B."/>
            <person name="Miller H."/>
            <person name="Casadevall A."/>
            <person name="Timp W."/>
            <person name="Zhang S.X."/>
            <person name="Salzberg S.L."/>
        </authorList>
    </citation>
    <scope>NUCLEOTIDE SEQUENCE [LARGE SCALE GENOMIC DNA]</scope>
    <source>
        <strain evidence="8 9">JHH-5317</strain>
    </source>
</reference>
<keyword evidence="5 7" id="KW-0408">Iron</keyword>